<accession>A0A655ZXS1</accession>
<protein>
    <submittedName>
        <fullName evidence="1">Uncharacterized protein</fullName>
    </submittedName>
</protein>
<dbReference type="Proteomes" id="UP000041770">
    <property type="component" value="Unassembled WGS sequence"/>
</dbReference>
<evidence type="ECO:0000313" key="2">
    <source>
        <dbReference type="Proteomes" id="UP000041770"/>
    </source>
</evidence>
<dbReference type="EMBL" id="CWQY01000015">
    <property type="protein sequence ID" value="CSC82507.1"/>
    <property type="molecule type" value="Genomic_DNA"/>
</dbReference>
<gene>
    <name evidence="1" type="ORF">ERS013200_02371</name>
</gene>
<proteinExistence type="predicted"/>
<organism evidence="1 2">
    <name type="scientific">Vibrio cholerae</name>
    <dbReference type="NCBI Taxonomy" id="666"/>
    <lineage>
        <taxon>Bacteria</taxon>
        <taxon>Pseudomonadati</taxon>
        <taxon>Pseudomonadota</taxon>
        <taxon>Gammaproteobacteria</taxon>
        <taxon>Vibrionales</taxon>
        <taxon>Vibrionaceae</taxon>
        <taxon>Vibrio</taxon>
    </lineage>
</organism>
<sequence length="32" mass="3590">MHSRFESPILYLLPIGITIDFEQTIGGLDISI</sequence>
<name>A0A655ZXS1_VIBCL</name>
<dbReference type="AlphaFoldDB" id="A0A655ZXS1"/>
<evidence type="ECO:0000313" key="1">
    <source>
        <dbReference type="EMBL" id="CSC82507.1"/>
    </source>
</evidence>
<reference evidence="1 2" key="1">
    <citation type="submission" date="2015-07" db="EMBL/GenBank/DDBJ databases">
        <authorList>
            <consortium name="Pathogen Informatics"/>
        </authorList>
    </citation>
    <scope>NUCLEOTIDE SEQUENCE [LARGE SCALE GENOMIC DNA]</scope>
    <source>
        <strain evidence="1 2">A316</strain>
    </source>
</reference>